<accession>A0A286IED1</accession>
<dbReference type="AlphaFoldDB" id="A0A286IED1"/>
<evidence type="ECO:0000313" key="1">
    <source>
        <dbReference type="EMBL" id="SOE18431.1"/>
    </source>
</evidence>
<reference evidence="2" key="1">
    <citation type="submission" date="2017-08" db="EMBL/GenBank/DDBJ databases">
        <authorList>
            <person name="Varghese N."/>
            <person name="Submissions S."/>
        </authorList>
    </citation>
    <scope>NUCLEOTIDE SEQUENCE [LARGE SCALE GENOMIC DNA]</scope>
    <source>
        <strain evidence="2">KCTC 23107</strain>
    </source>
</reference>
<dbReference type="EMBL" id="OCPC01000005">
    <property type="protein sequence ID" value="SOE18431.1"/>
    <property type="molecule type" value="Genomic_DNA"/>
</dbReference>
<name>A0A286IED1_9HYPH</name>
<proteinExistence type="predicted"/>
<dbReference type="InterPro" id="IPR045932">
    <property type="entry name" value="DUF6352"/>
</dbReference>
<organism evidence="1 2">
    <name type="scientific">Hoeflea halophila</name>
    <dbReference type="NCBI Taxonomy" id="714899"/>
    <lineage>
        <taxon>Bacteria</taxon>
        <taxon>Pseudomonadati</taxon>
        <taxon>Pseudomonadota</taxon>
        <taxon>Alphaproteobacteria</taxon>
        <taxon>Hyphomicrobiales</taxon>
        <taxon>Rhizobiaceae</taxon>
        <taxon>Hoeflea</taxon>
    </lineage>
</organism>
<dbReference type="Pfam" id="PF19879">
    <property type="entry name" value="DUF6352"/>
    <property type="match status" value="1"/>
</dbReference>
<keyword evidence="2" id="KW-1185">Reference proteome</keyword>
<evidence type="ECO:0000313" key="2">
    <source>
        <dbReference type="Proteomes" id="UP000219465"/>
    </source>
</evidence>
<protein>
    <submittedName>
        <fullName evidence="1">Uncharacterized protein</fullName>
    </submittedName>
</protein>
<gene>
    <name evidence="1" type="ORF">SAMN05877838_3355</name>
</gene>
<sequence length="340" mass="38438">MTAVNDKTGRVIWKSAGQHLTHRLDNGWLAVSGDFLRAYYTRPEIHPVEESCAVEHALFERLMADPFAPVSAGELAKIADPDAAENYTVVLRFRDHLVAKGSIEAGYASLFTPGAPLVPPVFISQMAHLIMGNILLGETDAMVARAAELFFREQTATTSNERMMLADAEVVETRARQTALLALSDPRRTEVDLEILNAEGAGDYWARADRFDLALDFRFAEPGQDAFARLVERWIRHFLDMRVRVQPLQSVKEQRWSWHVGLDAEATRILNALYEGEYLPEQGQGSIVALFRMEFLDFDRVIDRMRRKPAFLGLAVDAHDRIRMKPQNLLINLPLNPLLQ</sequence>
<dbReference type="OrthoDB" id="7062302at2"/>
<dbReference type="Proteomes" id="UP000219465">
    <property type="component" value="Unassembled WGS sequence"/>
</dbReference>